<dbReference type="Gene3D" id="3.30.360.10">
    <property type="entry name" value="Dihydrodipicolinate Reductase, domain 2"/>
    <property type="match status" value="1"/>
</dbReference>
<dbReference type="PANTHER" id="PTHR43331:SF1">
    <property type="entry name" value="HOMOSERINE DEHYDROGENASE"/>
    <property type="match status" value="1"/>
</dbReference>
<dbReference type="SUPFAM" id="SSF51735">
    <property type="entry name" value="NAD(P)-binding Rossmann-fold domains"/>
    <property type="match status" value="1"/>
</dbReference>
<evidence type="ECO:0000256" key="5">
    <source>
        <dbReference type="ARBA" id="ARBA00013376"/>
    </source>
</evidence>
<dbReference type="GO" id="GO:0004412">
    <property type="term" value="F:homoserine dehydrogenase activity"/>
    <property type="evidence" value="ECO:0007669"/>
    <property type="project" value="UniProtKB-EC"/>
</dbReference>
<evidence type="ECO:0000256" key="8">
    <source>
        <dbReference type="ARBA" id="ARBA00023002"/>
    </source>
</evidence>
<keyword evidence="9 10" id="KW-0486">Methionine biosynthesis</keyword>
<keyword evidence="8 10" id="KW-0560">Oxidoreductase</keyword>
<keyword evidence="10" id="KW-0521">NADP</keyword>
<name>A0ABX7EA92_9BACI</name>
<comment type="similarity">
    <text evidence="3 11">Belongs to the homoserine dehydrogenase family.</text>
</comment>
<feature type="domain" description="Homoserine dehydrogenase catalytic" evidence="12">
    <location>
        <begin position="136"/>
        <end position="314"/>
    </location>
</feature>
<evidence type="ECO:0000256" key="10">
    <source>
        <dbReference type="RuleBase" id="RU000579"/>
    </source>
</evidence>
<comment type="pathway">
    <text evidence="1 10">Amino-acid biosynthesis; L-threonine biosynthesis; L-threonine from L-aspartate: step 3/5.</text>
</comment>
<organism evidence="14 15">
    <name type="scientific">Heyndrickxia vini</name>
    <dbReference type="NCBI Taxonomy" id="1476025"/>
    <lineage>
        <taxon>Bacteria</taxon>
        <taxon>Bacillati</taxon>
        <taxon>Bacillota</taxon>
        <taxon>Bacilli</taxon>
        <taxon>Bacillales</taxon>
        <taxon>Bacillaceae</taxon>
        <taxon>Heyndrickxia</taxon>
    </lineage>
</organism>
<dbReference type="Proteomes" id="UP000595691">
    <property type="component" value="Chromosome"/>
</dbReference>
<evidence type="ECO:0000256" key="4">
    <source>
        <dbReference type="ARBA" id="ARBA00013213"/>
    </source>
</evidence>
<evidence type="ECO:0000313" key="15">
    <source>
        <dbReference type="Proteomes" id="UP000595691"/>
    </source>
</evidence>
<proteinExistence type="inferred from homology"/>
<dbReference type="NCBIfam" id="NF004976">
    <property type="entry name" value="PRK06349.1"/>
    <property type="match status" value="1"/>
</dbReference>
<keyword evidence="6 10" id="KW-0028">Amino-acid biosynthesis</keyword>
<reference evidence="14 15" key="1">
    <citation type="submission" date="2020-11" db="EMBL/GenBank/DDBJ databases">
        <title>Taxonomic evaluation of the Bacillus sporothermodurans group of bacteria based on whole genome sequences.</title>
        <authorList>
            <person name="Fiedler G."/>
            <person name="Herbstmann A.-D."/>
            <person name="Doll E."/>
            <person name="Wenning M."/>
            <person name="Brinks E."/>
            <person name="Kabisch J."/>
            <person name="Breitenwieser F."/>
            <person name="Lappann M."/>
            <person name="Boehnlein C."/>
            <person name="Franz C."/>
        </authorList>
    </citation>
    <scope>NUCLEOTIDE SEQUENCE [LARGE SCALE GENOMIC DNA]</scope>
    <source>
        <strain evidence="14 15">JCM 19841</strain>
    </source>
</reference>
<feature type="domain" description="Aspartate/homoserine dehydrogenase NAD-binding" evidence="13">
    <location>
        <begin position="10"/>
        <end position="128"/>
    </location>
</feature>
<evidence type="ECO:0000256" key="7">
    <source>
        <dbReference type="ARBA" id="ARBA00022697"/>
    </source>
</evidence>
<gene>
    <name evidence="14" type="ORF">I5776_04980</name>
</gene>
<evidence type="ECO:0000259" key="12">
    <source>
        <dbReference type="Pfam" id="PF00742"/>
    </source>
</evidence>
<evidence type="ECO:0000313" key="14">
    <source>
        <dbReference type="EMBL" id="QQZ11422.1"/>
    </source>
</evidence>
<evidence type="ECO:0000256" key="11">
    <source>
        <dbReference type="RuleBase" id="RU004171"/>
    </source>
</evidence>
<accession>A0ABX7EA92</accession>
<dbReference type="InterPro" id="IPR036291">
    <property type="entry name" value="NAD(P)-bd_dom_sf"/>
</dbReference>
<protein>
    <recommendedName>
        <fullName evidence="5 10">Homoserine dehydrogenase</fullName>
        <ecNumber evidence="4 10">1.1.1.3</ecNumber>
    </recommendedName>
</protein>
<dbReference type="PROSITE" id="PS01042">
    <property type="entry name" value="HOMOSER_DHGENASE"/>
    <property type="match status" value="1"/>
</dbReference>
<dbReference type="InterPro" id="IPR022697">
    <property type="entry name" value="HDH_short"/>
</dbReference>
<dbReference type="SUPFAM" id="SSF55347">
    <property type="entry name" value="Glyceraldehyde-3-phosphate dehydrogenase-like, C-terminal domain"/>
    <property type="match status" value="1"/>
</dbReference>
<evidence type="ECO:0000256" key="3">
    <source>
        <dbReference type="ARBA" id="ARBA00006753"/>
    </source>
</evidence>
<dbReference type="Pfam" id="PF03447">
    <property type="entry name" value="NAD_binding_3"/>
    <property type="match status" value="1"/>
</dbReference>
<dbReference type="Gene3D" id="3.40.50.720">
    <property type="entry name" value="NAD(P)-binding Rossmann-like Domain"/>
    <property type="match status" value="1"/>
</dbReference>
<evidence type="ECO:0000256" key="2">
    <source>
        <dbReference type="ARBA" id="ARBA00005062"/>
    </source>
</evidence>
<keyword evidence="15" id="KW-1185">Reference proteome</keyword>
<dbReference type="InterPro" id="IPR005106">
    <property type="entry name" value="Asp/hSer_DH_NAD-bd"/>
</dbReference>
<keyword evidence="7 10" id="KW-0791">Threonine biosynthesis</keyword>
<comment type="catalytic activity">
    <reaction evidence="10">
        <text>L-homoserine + NADP(+) = L-aspartate 4-semialdehyde + NADPH + H(+)</text>
        <dbReference type="Rhea" id="RHEA:15761"/>
        <dbReference type="ChEBI" id="CHEBI:15378"/>
        <dbReference type="ChEBI" id="CHEBI:57476"/>
        <dbReference type="ChEBI" id="CHEBI:57783"/>
        <dbReference type="ChEBI" id="CHEBI:58349"/>
        <dbReference type="ChEBI" id="CHEBI:537519"/>
        <dbReference type="EC" id="1.1.1.3"/>
    </reaction>
</comment>
<dbReference type="InterPro" id="IPR001342">
    <property type="entry name" value="HDH_cat"/>
</dbReference>
<dbReference type="Pfam" id="PF00742">
    <property type="entry name" value="Homoserine_dh"/>
    <property type="match status" value="1"/>
</dbReference>
<sequence>MSVIKVALLGFGTVGEGVYSAIQSHQAQLRKLLGKEVRIVAILIRDQTKERMIDANILVTTNFEDIIEIPDLDVIFEAIVGEEPGRSYLLQAIEKGIHVVTANKEMFANHGHELIQRAQENEVNIGFEATTAGGVPIIRTIKQLLQVNQITKIQGILNGTSNFILTEMRERKLSFADALQLAQNKGYAEADPTNDISGIDAFYKLMILSQLVINQQPNWSEVIIDGIKSITQEQIEQAEKRGQRFKHIAEISFNDHSLVASVQPIIVDSNHPLYSIEGVENAIAVEASLVGKITLQGPGAGKFATASAMIEDFVDIIQHSATKKRREYQSIK</sequence>
<evidence type="ECO:0000256" key="9">
    <source>
        <dbReference type="ARBA" id="ARBA00023167"/>
    </source>
</evidence>
<dbReference type="InterPro" id="IPR019811">
    <property type="entry name" value="HDH_CS"/>
</dbReference>
<dbReference type="PIRSF" id="PIRSF036497">
    <property type="entry name" value="HDH_short"/>
    <property type="match status" value="1"/>
</dbReference>
<evidence type="ECO:0000256" key="6">
    <source>
        <dbReference type="ARBA" id="ARBA00022605"/>
    </source>
</evidence>
<dbReference type="PANTHER" id="PTHR43331">
    <property type="entry name" value="HOMOSERINE DEHYDROGENASE"/>
    <property type="match status" value="1"/>
</dbReference>
<evidence type="ECO:0000256" key="1">
    <source>
        <dbReference type="ARBA" id="ARBA00005056"/>
    </source>
</evidence>
<dbReference type="EC" id="1.1.1.3" evidence="4 10"/>
<dbReference type="EMBL" id="CP065425">
    <property type="protein sequence ID" value="QQZ11422.1"/>
    <property type="molecule type" value="Genomic_DNA"/>
</dbReference>
<evidence type="ECO:0000259" key="13">
    <source>
        <dbReference type="Pfam" id="PF03447"/>
    </source>
</evidence>
<comment type="pathway">
    <text evidence="2 10">Amino-acid biosynthesis; L-methionine biosynthesis via de novo pathway; L-homoserine from L-aspartate: step 3/3.</text>
</comment>